<dbReference type="InterPro" id="IPR036388">
    <property type="entry name" value="WH-like_DNA-bd_sf"/>
</dbReference>
<keyword evidence="2 5" id="KW-0238">DNA-binding</keyword>
<dbReference type="PROSITE" id="PS51755">
    <property type="entry name" value="OMPR_PHOB"/>
    <property type="match status" value="1"/>
</dbReference>
<comment type="caution">
    <text evidence="8">The sequence shown here is derived from an EMBL/GenBank/DDBJ whole genome shotgun (WGS) entry which is preliminary data.</text>
</comment>
<dbReference type="InterPro" id="IPR016032">
    <property type="entry name" value="Sig_transdc_resp-reg_C-effctor"/>
</dbReference>
<evidence type="ECO:0000256" key="4">
    <source>
        <dbReference type="PROSITE-ProRule" id="PRU00169"/>
    </source>
</evidence>
<dbReference type="SUPFAM" id="SSF52172">
    <property type="entry name" value="CheY-like"/>
    <property type="match status" value="1"/>
</dbReference>
<dbReference type="GO" id="GO:0000156">
    <property type="term" value="F:phosphorelay response regulator activity"/>
    <property type="evidence" value="ECO:0007669"/>
    <property type="project" value="TreeGrafter"/>
</dbReference>
<dbReference type="PROSITE" id="PS50110">
    <property type="entry name" value="RESPONSE_REGULATORY"/>
    <property type="match status" value="1"/>
</dbReference>
<dbReference type="Gene3D" id="3.40.50.2300">
    <property type="match status" value="1"/>
</dbReference>
<dbReference type="GO" id="GO:0000976">
    <property type="term" value="F:transcription cis-regulatory region binding"/>
    <property type="evidence" value="ECO:0007669"/>
    <property type="project" value="TreeGrafter"/>
</dbReference>
<dbReference type="CDD" id="cd00383">
    <property type="entry name" value="trans_reg_C"/>
    <property type="match status" value="1"/>
</dbReference>
<feature type="domain" description="OmpR/PhoB-type" evidence="7">
    <location>
        <begin position="125"/>
        <end position="224"/>
    </location>
</feature>
<keyword evidence="3" id="KW-0804">Transcription</keyword>
<name>A0A7W5Z210_9HYPH</name>
<keyword evidence="1" id="KW-0805">Transcription regulation</keyword>
<accession>A0A7W5Z210</accession>
<sequence length="224" mass="25728">MYVVVDEREMVTDGYVAGFGREGLPSLGFNGIDFREWLTTTSDTDLGCIQGFLLGDFDERTSCADMIKIHCRAPIIALNETRSLEQTLQLFTSGIDDVVRKPVHVREILARVDAIWRRINVRIEAEAVPQRGIQVFFDGRDPEIDGEKFVLPRRERHILEYLVRNKGRRVSKAQIFNAIYGIFNENVEENVVEGHMSKLRKKLRAHLGRDPIEAKRYLGYTYVG</sequence>
<dbReference type="InterPro" id="IPR039420">
    <property type="entry name" value="WalR-like"/>
</dbReference>
<dbReference type="Pfam" id="PF00486">
    <property type="entry name" value="Trans_reg_C"/>
    <property type="match status" value="1"/>
</dbReference>
<evidence type="ECO:0000256" key="5">
    <source>
        <dbReference type="PROSITE-ProRule" id="PRU01091"/>
    </source>
</evidence>
<evidence type="ECO:0000313" key="8">
    <source>
        <dbReference type="EMBL" id="MBB3808306.1"/>
    </source>
</evidence>
<dbReference type="SUPFAM" id="SSF46894">
    <property type="entry name" value="C-terminal effector domain of the bipartite response regulators"/>
    <property type="match status" value="1"/>
</dbReference>
<evidence type="ECO:0000259" key="6">
    <source>
        <dbReference type="PROSITE" id="PS50110"/>
    </source>
</evidence>
<evidence type="ECO:0000256" key="1">
    <source>
        <dbReference type="ARBA" id="ARBA00023015"/>
    </source>
</evidence>
<dbReference type="Gene3D" id="1.10.10.10">
    <property type="entry name" value="Winged helix-like DNA-binding domain superfamily/Winged helix DNA-binding domain"/>
    <property type="match status" value="1"/>
</dbReference>
<dbReference type="InterPro" id="IPR001789">
    <property type="entry name" value="Sig_transdc_resp-reg_receiver"/>
</dbReference>
<proteinExistence type="predicted"/>
<dbReference type="RefSeq" id="WP_183750317.1">
    <property type="nucleotide sequence ID" value="NZ_JACICC010000001.1"/>
</dbReference>
<feature type="DNA-binding region" description="OmpR/PhoB-type" evidence="5">
    <location>
        <begin position="125"/>
        <end position="224"/>
    </location>
</feature>
<dbReference type="SMART" id="SM00862">
    <property type="entry name" value="Trans_reg_C"/>
    <property type="match status" value="1"/>
</dbReference>
<evidence type="ECO:0000259" key="7">
    <source>
        <dbReference type="PROSITE" id="PS51755"/>
    </source>
</evidence>
<evidence type="ECO:0000256" key="3">
    <source>
        <dbReference type="ARBA" id="ARBA00023163"/>
    </source>
</evidence>
<gene>
    <name evidence="8" type="ORF">FHS81_000360</name>
</gene>
<dbReference type="InterPro" id="IPR001867">
    <property type="entry name" value="OmpR/PhoB-type_DNA-bd"/>
</dbReference>
<dbReference type="Proteomes" id="UP000537592">
    <property type="component" value="Unassembled WGS sequence"/>
</dbReference>
<dbReference type="PANTHER" id="PTHR48111">
    <property type="entry name" value="REGULATOR OF RPOS"/>
    <property type="match status" value="1"/>
</dbReference>
<reference evidence="8 9" key="1">
    <citation type="submission" date="2020-08" db="EMBL/GenBank/DDBJ databases">
        <title>Genomic Encyclopedia of Type Strains, Phase IV (KMG-IV): sequencing the most valuable type-strain genomes for metagenomic binning, comparative biology and taxonomic classification.</title>
        <authorList>
            <person name="Goeker M."/>
        </authorList>
    </citation>
    <scope>NUCLEOTIDE SEQUENCE [LARGE SCALE GENOMIC DNA]</scope>
    <source>
        <strain evidence="8 9">DSM 28760</strain>
    </source>
</reference>
<dbReference type="AlphaFoldDB" id="A0A7W5Z210"/>
<keyword evidence="9" id="KW-1185">Reference proteome</keyword>
<dbReference type="InterPro" id="IPR011006">
    <property type="entry name" value="CheY-like_superfamily"/>
</dbReference>
<organism evidence="8 9">
    <name type="scientific">Pseudochelatococcus contaminans</name>
    <dbReference type="NCBI Taxonomy" id="1538103"/>
    <lineage>
        <taxon>Bacteria</taxon>
        <taxon>Pseudomonadati</taxon>
        <taxon>Pseudomonadota</taxon>
        <taxon>Alphaproteobacteria</taxon>
        <taxon>Hyphomicrobiales</taxon>
        <taxon>Chelatococcaceae</taxon>
        <taxon>Pseudochelatococcus</taxon>
    </lineage>
</organism>
<comment type="caution">
    <text evidence="4">Lacks conserved residue(s) required for the propagation of feature annotation.</text>
</comment>
<dbReference type="GO" id="GO:0006355">
    <property type="term" value="P:regulation of DNA-templated transcription"/>
    <property type="evidence" value="ECO:0007669"/>
    <property type="project" value="InterPro"/>
</dbReference>
<dbReference type="GO" id="GO:0032993">
    <property type="term" value="C:protein-DNA complex"/>
    <property type="evidence" value="ECO:0007669"/>
    <property type="project" value="TreeGrafter"/>
</dbReference>
<evidence type="ECO:0000256" key="2">
    <source>
        <dbReference type="ARBA" id="ARBA00023125"/>
    </source>
</evidence>
<feature type="domain" description="Response regulatory" evidence="6">
    <location>
        <begin position="1"/>
        <end position="116"/>
    </location>
</feature>
<dbReference type="EMBL" id="JACICC010000001">
    <property type="protein sequence ID" value="MBB3808306.1"/>
    <property type="molecule type" value="Genomic_DNA"/>
</dbReference>
<dbReference type="GO" id="GO:0005829">
    <property type="term" value="C:cytosol"/>
    <property type="evidence" value="ECO:0007669"/>
    <property type="project" value="TreeGrafter"/>
</dbReference>
<dbReference type="PANTHER" id="PTHR48111:SF67">
    <property type="entry name" value="TRANSCRIPTIONAL REGULATORY PROTEIN TCTD"/>
    <property type="match status" value="1"/>
</dbReference>
<evidence type="ECO:0000313" key="9">
    <source>
        <dbReference type="Proteomes" id="UP000537592"/>
    </source>
</evidence>
<protein>
    <submittedName>
        <fullName evidence="8">DNA-binding response OmpR family regulator</fullName>
    </submittedName>
</protein>